<evidence type="ECO:0000256" key="1">
    <source>
        <dbReference type="ARBA" id="ARBA00022630"/>
    </source>
</evidence>
<name>A0A2V4N2A7_9RHOB</name>
<proteinExistence type="predicted"/>
<comment type="caution">
    <text evidence="4">The sequence shown here is derived from an EMBL/GenBank/DDBJ whole genome shotgun (WGS) entry which is preliminary data.</text>
</comment>
<dbReference type="AlphaFoldDB" id="A0A2V4N2A7"/>
<feature type="domain" description="NADH:flavin oxidoreductase/NADH oxidase N-terminal" evidence="3">
    <location>
        <begin position="19"/>
        <end position="358"/>
    </location>
</feature>
<gene>
    <name evidence="4" type="ORF">DI396_02295</name>
</gene>
<keyword evidence="2" id="KW-0560">Oxidoreductase</keyword>
<evidence type="ECO:0000256" key="2">
    <source>
        <dbReference type="ARBA" id="ARBA00023002"/>
    </source>
</evidence>
<dbReference type="Gene3D" id="3.20.20.70">
    <property type="entry name" value="Aldolase class I"/>
    <property type="match status" value="1"/>
</dbReference>
<dbReference type="GO" id="GO:0016491">
    <property type="term" value="F:oxidoreductase activity"/>
    <property type="evidence" value="ECO:0007669"/>
    <property type="project" value="UniProtKB-KW"/>
</dbReference>
<dbReference type="InterPro" id="IPR001155">
    <property type="entry name" value="OxRdtase_FMN_N"/>
</dbReference>
<dbReference type="PANTHER" id="PTHR43656">
    <property type="entry name" value="BINDING OXIDOREDUCTASE, PUTATIVE (AFU_ORTHOLOGUE AFUA_2G08260)-RELATED"/>
    <property type="match status" value="1"/>
</dbReference>
<dbReference type="RefSeq" id="WP_110794502.1">
    <property type="nucleotide sequence ID" value="NZ_KZ826481.1"/>
</dbReference>
<keyword evidence="5" id="KW-1185">Reference proteome</keyword>
<evidence type="ECO:0000313" key="5">
    <source>
        <dbReference type="Proteomes" id="UP000248012"/>
    </source>
</evidence>
<dbReference type="InterPro" id="IPR013785">
    <property type="entry name" value="Aldolase_TIM"/>
</dbReference>
<dbReference type="SUPFAM" id="SSF51395">
    <property type="entry name" value="FMN-linked oxidoreductases"/>
    <property type="match status" value="1"/>
</dbReference>
<dbReference type="InterPro" id="IPR051799">
    <property type="entry name" value="NADH_flavin_oxidoreductase"/>
</dbReference>
<evidence type="ECO:0000313" key="4">
    <source>
        <dbReference type="EMBL" id="PYC48924.1"/>
    </source>
</evidence>
<evidence type="ECO:0000259" key="3">
    <source>
        <dbReference type="Pfam" id="PF00724"/>
    </source>
</evidence>
<dbReference type="EMBL" id="QFVT01000002">
    <property type="protein sequence ID" value="PYC48924.1"/>
    <property type="molecule type" value="Genomic_DNA"/>
</dbReference>
<dbReference type="PANTHER" id="PTHR43656:SF2">
    <property type="entry name" value="BINDING OXIDOREDUCTASE, PUTATIVE (AFU_ORTHOLOGUE AFUA_2G08260)-RELATED"/>
    <property type="match status" value="1"/>
</dbReference>
<dbReference type="Pfam" id="PF00724">
    <property type="entry name" value="Oxidored_FMN"/>
    <property type="match status" value="1"/>
</dbReference>
<dbReference type="GO" id="GO:0010181">
    <property type="term" value="F:FMN binding"/>
    <property type="evidence" value="ECO:0007669"/>
    <property type="project" value="InterPro"/>
</dbReference>
<accession>A0A2V4N2A7</accession>
<organism evidence="4 5">
    <name type="scientific">Litorivita pollutaquae</name>
    <dbReference type="NCBI Taxonomy" id="2200892"/>
    <lineage>
        <taxon>Bacteria</taxon>
        <taxon>Pseudomonadati</taxon>
        <taxon>Pseudomonadota</taxon>
        <taxon>Alphaproteobacteria</taxon>
        <taxon>Rhodobacterales</taxon>
        <taxon>Paracoccaceae</taxon>
        <taxon>Litorivita</taxon>
    </lineage>
</organism>
<keyword evidence="1" id="KW-0285">Flavoprotein</keyword>
<sequence>MTAPAETPLASEPAATLAQPVTLPCGATVINRIVKSATSEGLAAGSNHANAYHATLYGLWGRSGAGMIVTGNVMVDRMHLEHGGNIAIDGPQSEAACAALTEMATAARAQGALVVMQLNHAGRQTPAAINPHPKSASPVALAMGGKRFGRPEAMSIEEIEDTIEAFVHAALVARGAGFDGVQIHAAHGYLVSQFLSPLSNRRSDAWGGGLMGRARLLMELVRRVRSACGVRFIVGVKLNSADFQRGGFSEDDSAQVGAWLEGAGADFIELSGGNYEQPRMMDVDRLDPLAAQPKRESTKAREAYFLDFVPRLRKVTQLPVMVTGGFESAAAMQAAVLEEGIDFIGLARPIILDSQTPKALLTGAAMVAARPHLQIGPGIFGPASRISALRDANAGAAMAWYSEQIYTLAAGGEINRDLKPLRALLAYLKTEKNAAQALTRAPVEL</sequence>
<protein>
    <submittedName>
        <fullName evidence="4">NADH:flavin oxidoreductase</fullName>
    </submittedName>
</protein>
<dbReference type="Proteomes" id="UP000248012">
    <property type="component" value="Unassembled WGS sequence"/>
</dbReference>
<reference evidence="4 5" key="1">
    <citation type="submission" date="2018-05" db="EMBL/GenBank/DDBJ databases">
        <title>Oceanovita maritima gen. nov., sp. nov., a marine bacterium in the family Rhodobacteraceae isolated from surface seawater of Lundu port Xiamen, China.</title>
        <authorList>
            <person name="Hetharua B.H."/>
            <person name="Min D."/>
            <person name="Liao H."/>
            <person name="Tian Y."/>
        </authorList>
    </citation>
    <scope>NUCLEOTIDE SEQUENCE [LARGE SCALE GENOMIC DNA]</scope>
    <source>
        <strain evidence="4 5">FSX-11</strain>
    </source>
</reference>
<dbReference type="CDD" id="cd04733">
    <property type="entry name" value="OYE_like_2_FMN"/>
    <property type="match status" value="1"/>
</dbReference>
<dbReference type="OrthoDB" id="9784632at2"/>